<name>A0A7W9LTE8_9ACTN</name>
<dbReference type="AlphaFoldDB" id="A0A7W9LTE8"/>
<proteinExistence type="predicted"/>
<evidence type="ECO:0000313" key="2">
    <source>
        <dbReference type="EMBL" id="MBB5795493.1"/>
    </source>
</evidence>
<dbReference type="InterPro" id="IPR013108">
    <property type="entry name" value="Amidohydro_3"/>
</dbReference>
<dbReference type="PANTHER" id="PTHR11647">
    <property type="entry name" value="HYDRANTOINASE/DIHYDROPYRIMIDINASE FAMILY MEMBER"/>
    <property type="match status" value="1"/>
</dbReference>
<dbReference type="SUPFAM" id="SSF51338">
    <property type="entry name" value="Composite domain of metallo-dependent hydrolases"/>
    <property type="match status" value="1"/>
</dbReference>
<dbReference type="CDD" id="cd01297">
    <property type="entry name" value="D-aminoacylase"/>
    <property type="match status" value="1"/>
</dbReference>
<dbReference type="PANTHER" id="PTHR11647:SF1">
    <property type="entry name" value="COLLAPSIN RESPONSE MEDIATOR PROTEIN"/>
    <property type="match status" value="1"/>
</dbReference>
<dbReference type="EMBL" id="JACHNE010000001">
    <property type="protein sequence ID" value="MBB5795493.1"/>
    <property type="molecule type" value="Genomic_DNA"/>
</dbReference>
<dbReference type="InterPro" id="IPR011059">
    <property type="entry name" value="Metal-dep_hydrolase_composite"/>
</dbReference>
<dbReference type="Gene3D" id="3.20.20.140">
    <property type="entry name" value="Metal-dependent hydrolases"/>
    <property type="match status" value="2"/>
</dbReference>
<organism evidence="2 3">
    <name type="scientific">Streptomyces caelestis</name>
    <dbReference type="NCBI Taxonomy" id="36816"/>
    <lineage>
        <taxon>Bacteria</taxon>
        <taxon>Bacillati</taxon>
        <taxon>Actinomycetota</taxon>
        <taxon>Actinomycetes</taxon>
        <taxon>Kitasatosporales</taxon>
        <taxon>Streptomycetaceae</taxon>
        <taxon>Streptomyces</taxon>
    </lineage>
</organism>
<evidence type="ECO:0000259" key="1">
    <source>
        <dbReference type="Pfam" id="PF07969"/>
    </source>
</evidence>
<accession>A0A7W9LTE8</accession>
<dbReference type="GO" id="GO:0005829">
    <property type="term" value="C:cytosol"/>
    <property type="evidence" value="ECO:0007669"/>
    <property type="project" value="TreeGrafter"/>
</dbReference>
<protein>
    <submittedName>
        <fullName evidence="2">N-acyl-D-aspartate/D-glutamate deacylase</fullName>
    </submittedName>
</protein>
<feature type="domain" description="Amidohydrolase 3" evidence="1">
    <location>
        <begin position="46"/>
        <end position="547"/>
    </location>
</feature>
<dbReference type="SUPFAM" id="SSF51556">
    <property type="entry name" value="Metallo-dependent hydrolases"/>
    <property type="match status" value="1"/>
</dbReference>
<keyword evidence="3" id="KW-1185">Reference proteome</keyword>
<dbReference type="InterPro" id="IPR050378">
    <property type="entry name" value="Metallo-dep_Hydrolases_sf"/>
</dbReference>
<dbReference type="InterPro" id="IPR032466">
    <property type="entry name" value="Metal_Hydrolase"/>
</dbReference>
<evidence type="ECO:0000313" key="3">
    <source>
        <dbReference type="Proteomes" id="UP000590647"/>
    </source>
</evidence>
<sequence length="576" mass="62072">MLDHVIKGAAVVDGTGAPAYTADVGIRDGRVAVIGEVTQEARTSEDATGLILTPGFVDPHTHYDAQLFWDPYATPSLNHGVTTVAGGNCGFTLAPLHPDRPEDADYTRRMMSKVEGMALVALEEGAPWTWHSFGEYLDALEGRIAVNAGFMVGHCALRRYVMGPQAIGGQPTGEQLAAMVRLLRESMDAGAWGLSTTQSTSHSDGDGKPVASRHAGPAELLALSRAVGEHEGTQIEAIVAGCLDQFSDAEIDLFVEMSAVAGRPLNWNVLTIDAAVPERVPRQLLASEQARKAGGRVVALTMPILTPMNMSLGTFCALNLIPGWGPVLGLPVPERIEKLRDPDVRDGMLRRAHSKEAGVFRRLANFGRYVIGDTYSEANAGLTGRVVEDIAEERGQEPFACLVEICANDELRTVLWPMPPDNDPASWALRAETWQHEDVLLGGSDAGAHLDRMCGAPYTTRFLGDCLRGRKLAGLEQAVKMLTDDPARLFGLRERGRVREGWHADLVLFDPERIDAGPATLVHDLPGDSPRLDSRALGVRAVWVNGVEAIRDDVVTGAVPGRVLRSGQDTETVSTR</sequence>
<dbReference type="GO" id="GO:0016812">
    <property type="term" value="F:hydrolase activity, acting on carbon-nitrogen (but not peptide) bonds, in cyclic amides"/>
    <property type="evidence" value="ECO:0007669"/>
    <property type="project" value="TreeGrafter"/>
</dbReference>
<reference evidence="2 3" key="1">
    <citation type="submission" date="2020-08" db="EMBL/GenBank/DDBJ databases">
        <title>Sequencing the genomes of 1000 actinobacteria strains.</title>
        <authorList>
            <person name="Klenk H.-P."/>
        </authorList>
    </citation>
    <scope>NUCLEOTIDE SEQUENCE [LARGE SCALE GENOMIC DNA]</scope>
    <source>
        <strain evidence="2 3">DSM 40084</strain>
    </source>
</reference>
<gene>
    <name evidence="2" type="ORF">HDA41_003457</name>
</gene>
<dbReference type="Proteomes" id="UP000590647">
    <property type="component" value="Unassembled WGS sequence"/>
</dbReference>
<dbReference type="RefSeq" id="WP_184984896.1">
    <property type="nucleotide sequence ID" value="NZ_JACHNE010000001.1"/>
</dbReference>
<comment type="caution">
    <text evidence="2">The sequence shown here is derived from an EMBL/GenBank/DDBJ whole genome shotgun (WGS) entry which is preliminary data.</text>
</comment>
<dbReference type="Pfam" id="PF07969">
    <property type="entry name" value="Amidohydro_3"/>
    <property type="match status" value="1"/>
</dbReference>